<keyword evidence="1 5" id="KW-0732">Signal</keyword>
<dbReference type="AlphaFoldDB" id="A0A1Q3EUA2"/>
<dbReference type="GO" id="GO:0030154">
    <property type="term" value="P:cell differentiation"/>
    <property type="evidence" value="ECO:0007669"/>
    <property type="project" value="UniProtKB-ARBA"/>
</dbReference>
<dbReference type="InterPro" id="IPR036179">
    <property type="entry name" value="Ig-like_dom_sf"/>
</dbReference>
<evidence type="ECO:0000313" key="7">
    <source>
        <dbReference type="EMBL" id="JAV18883.1"/>
    </source>
</evidence>
<dbReference type="GO" id="GO:0048513">
    <property type="term" value="P:animal organ development"/>
    <property type="evidence" value="ECO:0007669"/>
    <property type="project" value="UniProtKB-ARBA"/>
</dbReference>
<proteinExistence type="predicted"/>
<feature type="chain" id="PRO_5013338146" evidence="5">
    <location>
        <begin position="18"/>
        <end position="378"/>
    </location>
</feature>
<dbReference type="Pfam" id="PF00053">
    <property type="entry name" value="EGF_laminin"/>
    <property type="match status" value="1"/>
</dbReference>
<accession>A0A1Q3EUA2</accession>
<evidence type="ECO:0000256" key="4">
    <source>
        <dbReference type="ARBA" id="ARBA00023180"/>
    </source>
</evidence>
<dbReference type="PROSITE" id="PS51115">
    <property type="entry name" value="LAMININ_IVA"/>
    <property type="match status" value="1"/>
</dbReference>
<dbReference type="SUPFAM" id="SSF48726">
    <property type="entry name" value="Immunoglobulin"/>
    <property type="match status" value="1"/>
</dbReference>
<name>A0A1Q3EUA2_CULTA</name>
<dbReference type="InterPro" id="IPR000034">
    <property type="entry name" value="Laminin_IV"/>
</dbReference>
<dbReference type="EMBL" id="GFDL01016162">
    <property type="protein sequence ID" value="JAV18883.1"/>
    <property type="molecule type" value="Transcribed_RNA"/>
</dbReference>
<evidence type="ECO:0000256" key="1">
    <source>
        <dbReference type="ARBA" id="ARBA00022729"/>
    </source>
</evidence>
<sequence length="378" mass="42929">MWRSVAVLLALYASCSGLELQSEESTLLNHLSAVVPHGKRLKLKVENLNHPALRWRFNGRPVSEKCEVAIAQSSSTLICPDMDWSNAGLYEYEAIAADGRREIVLAVDVKVAECTEELAAKQQQQMEERRVEKVQEECFCSGITDRCRKAADLFRNQIVTNVTESNMVDLKISSDTVEESWSEDSEQESWTYYSLPRSHVGNLLKSYGGFFDFPMNDDGIDEDGPDVILKGKQFTLVHHNRRELQSSEASRSRIQMTEDDWRQLNGEIATKSVFMTVLGNVKAFYVKCHQFRLAEPQLMVLDSADWIDHGLGAVTSVEECECRTGYRGMSCESCSRGYYRRYAVGAQGICVSIREKWESLKASHSLKHKYEQMSRGVY</sequence>
<keyword evidence="3" id="KW-1015">Disulfide bond</keyword>
<evidence type="ECO:0000256" key="3">
    <source>
        <dbReference type="ARBA" id="ARBA00023157"/>
    </source>
</evidence>
<dbReference type="SMART" id="SM00281">
    <property type="entry name" value="LamB"/>
    <property type="match status" value="1"/>
</dbReference>
<dbReference type="Pfam" id="PF00052">
    <property type="entry name" value="Laminin_B"/>
    <property type="match status" value="1"/>
</dbReference>
<evidence type="ECO:0000259" key="6">
    <source>
        <dbReference type="PROSITE" id="PS51115"/>
    </source>
</evidence>
<dbReference type="InterPro" id="IPR002049">
    <property type="entry name" value="LE_dom"/>
</dbReference>
<protein>
    <submittedName>
        <fullName evidence="7">Putative heparan sulfate proteoglycan 2</fullName>
    </submittedName>
</protein>
<feature type="domain" description="Laminin IV type A" evidence="6">
    <location>
        <begin position="152"/>
        <end position="319"/>
    </location>
</feature>
<evidence type="ECO:0000256" key="5">
    <source>
        <dbReference type="SAM" id="SignalP"/>
    </source>
</evidence>
<dbReference type="GO" id="GO:0048731">
    <property type="term" value="P:system development"/>
    <property type="evidence" value="ECO:0007669"/>
    <property type="project" value="UniProtKB-ARBA"/>
</dbReference>
<feature type="signal peptide" evidence="5">
    <location>
        <begin position="1"/>
        <end position="17"/>
    </location>
</feature>
<dbReference type="Gene3D" id="2.10.25.10">
    <property type="entry name" value="Laminin"/>
    <property type="match status" value="1"/>
</dbReference>
<organism evidence="7">
    <name type="scientific">Culex tarsalis</name>
    <name type="common">Encephalitis mosquito</name>
    <dbReference type="NCBI Taxonomy" id="7177"/>
    <lineage>
        <taxon>Eukaryota</taxon>
        <taxon>Metazoa</taxon>
        <taxon>Ecdysozoa</taxon>
        <taxon>Arthropoda</taxon>
        <taxon>Hexapoda</taxon>
        <taxon>Insecta</taxon>
        <taxon>Pterygota</taxon>
        <taxon>Neoptera</taxon>
        <taxon>Endopterygota</taxon>
        <taxon>Diptera</taxon>
        <taxon>Nematocera</taxon>
        <taxon>Culicoidea</taxon>
        <taxon>Culicidae</taxon>
        <taxon>Culicinae</taxon>
        <taxon>Culicini</taxon>
        <taxon>Culex</taxon>
        <taxon>Culex</taxon>
    </lineage>
</organism>
<dbReference type="CDD" id="cd00055">
    <property type="entry name" value="EGF_Lam"/>
    <property type="match status" value="1"/>
</dbReference>
<evidence type="ECO:0000256" key="2">
    <source>
        <dbReference type="ARBA" id="ARBA00022737"/>
    </source>
</evidence>
<keyword evidence="2" id="KW-0677">Repeat</keyword>
<keyword evidence="4" id="KW-0325">Glycoprotein</keyword>
<reference evidence="7" key="1">
    <citation type="submission" date="2017-01" db="EMBL/GenBank/DDBJ databases">
        <title>A deep insight into the sialotranscriptome of adult male and female Cluex tarsalis mosquitoes.</title>
        <authorList>
            <person name="Ribeiro J.M."/>
            <person name="Moreira F."/>
            <person name="Bernard K.A."/>
            <person name="Calvo E."/>
        </authorList>
    </citation>
    <scope>NUCLEOTIDE SEQUENCE</scope>
    <source>
        <strain evidence="7">Kern County</strain>
        <tissue evidence="7">Salivary glands</tissue>
    </source>
</reference>